<gene>
    <name evidence="2" type="ORF">APAL1065_LOCUS13737</name>
</gene>
<dbReference type="AlphaFoldDB" id="A0A7S2YDP5"/>
<name>A0A7S2YDP5_9STRA</name>
<feature type="compositionally biased region" description="Basic and acidic residues" evidence="1">
    <location>
        <begin position="230"/>
        <end position="244"/>
    </location>
</feature>
<protein>
    <submittedName>
        <fullName evidence="2">Uncharacterized protein</fullName>
    </submittedName>
</protein>
<organism evidence="2">
    <name type="scientific">Entomoneis paludosa</name>
    <dbReference type="NCBI Taxonomy" id="265537"/>
    <lineage>
        <taxon>Eukaryota</taxon>
        <taxon>Sar</taxon>
        <taxon>Stramenopiles</taxon>
        <taxon>Ochrophyta</taxon>
        <taxon>Bacillariophyta</taxon>
        <taxon>Bacillariophyceae</taxon>
        <taxon>Bacillariophycidae</taxon>
        <taxon>Entomoneidaceae</taxon>
        <taxon>Entomoneis</taxon>
    </lineage>
</organism>
<dbReference type="EMBL" id="HBHT01020552">
    <property type="protein sequence ID" value="CAD9969637.1"/>
    <property type="molecule type" value="Transcribed_RNA"/>
</dbReference>
<accession>A0A7S2YDP5</accession>
<reference evidence="2" key="1">
    <citation type="submission" date="2021-01" db="EMBL/GenBank/DDBJ databases">
        <authorList>
            <person name="Corre E."/>
            <person name="Pelletier E."/>
            <person name="Niang G."/>
            <person name="Scheremetjew M."/>
            <person name="Finn R."/>
            <person name="Kale V."/>
            <person name="Holt S."/>
            <person name="Cochrane G."/>
            <person name="Meng A."/>
            <person name="Brown T."/>
            <person name="Cohen L."/>
        </authorList>
    </citation>
    <scope>NUCLEOTIDE SEQUENCE</scope>
    <source>
        <strain evidence="2">CCMP125</strain>
    </source>
</reference>
<evidence type="ECO:0000256" key="1">
    <source>
        <dbReference type="SAM" id="MobiDB-lite"/>
    </source>
</evidence>
<evidence type="ECO:0000313" key="2">
    <source>
        <dbReference type="EMBL" id="CAD9969637.1"/>
    </source>
</evidence>
<proteinExistence type="predicted"/>
<sequence length="259" mass="28070">MPPMMKKKSIPGGSKMAIVNALALLKVKWGKDEVTKQELAAAAKMKMNSTLANALTQLKKEKWIVANGKSIKITPRGMDNADQEAMKRIKIPTTNQEHHDEVRSELKGKKLAVFNALVDGRAHSKDMVRESLGMKKNSTWANMLTALKKSNIIEIVDGARFQLSDQMFPVIPRGGSAPVVGPPPPARSSTAPIMATPPPAARGESATPIVATPPPRHDDSSVSVKQEEEEAKHTFHGGNDHEDGSFSASSSQEDDESDY</sequence>
<feature type="region of interest" description="Disordered" evidence="1">
    <location>
        <begin position="174"/>
        <end position="259"/>
    </location>
</feature>